<evidence type="ECO:0000313" key="4">
    <source>
        <dbReference type="Proteomes" id="UP000321570"/>
    </source>
</evidence>
<evidence type="ECO:0000313" key="3">
    <source>
        <dbReference type="EMBL" id="VUZ53110.1"/>
    </source>
</evidence>
<organism evidence="3 4">
    <name type="scientific">Hymenolepis diminuta</name>
    <name type="common">Rat tapeworm</name>
    <dbReference type="NCBI Taxonomy" id="6216"/>
    <lineage>
        <taxon>Eukaryota</taxon>
        <taxon>Metazoa</taxon>
        <taxon>Spiralia</taxon>
        <taxon>Lophotrochozoa</taxon>
        <taxon>Platyhelminthes</taxon>
        <taxon>Cestoda</taxon>
        <taxon>Eucestoda</taxon>
        <taxon>Cyclophyllidea</taxon>
        <taxon>Hymenolepididae</taxon>
        <taxon>Hymenolepis</taxon>
    </lineage>
</organism>
<dbReference type="EMBL" id="CABIJS010000544">
    <property type="protein sequence ID" value="VUZ53110.1"/>
    <property type="molecule type" value="Genomic_DNA"/>
</dbReference>
<dbReference type="Pfam" id="PF00078">
    <property type="entry name" value="RVT_1"/>
    <property type="match status" value="1"/>
</dbReference>
<feature type="domain" description="Reverse transcriptase" evidence="2">
    <location>
        <begin position="1"/>
        <end position="111"/>
    </location>
</feature>
<dbReference type="PROSITE" id="PS50878">
    <property type="entry name" value="RT_POL"/>
    <property type="match status" value="1"/>
</dbReference>
<proteinExistence type="predicted"/>
<name>A0A564Z103_HYMDI</name>
<accession>A0A564Z103</accession>
<dbReference type="AlphaFoldDB" id="A0A564Z103"/>
<evidence type="ECO:0000256" key="1">
    <source>
        <dbReference type="SAM" id="MobiDB-lite"/>
    </source>
</evidence>
<gene>
    <name evidence="3" type="ORF">WMSIL1_LOCUS11436</name>
</gene>
<evidence type="ECO:0000259" key="2">
    <source>
        <dbReference type="PROSITE" id="PS50878"/>
    </source>
</evidence>
<protein>
    <recommendedName>
        <fullName evidence="2">Reverse transcriptase domain-containing protein</fullName>
    </recommendedName>
</protein>
<sequence length="202" mass="22416">MERGVRQGSKEGPLLFSIIFQLVLEEVYNLITQMGITLIATNGEEWKLGHIEYADDLYLIADTIAEAEGHLQRLDIVLEKLHMEIATDKTQWMCLGEESERKSLHFGSKSIERVHSYRYLSSPISALGDGTEAISGGIANGPRELMKIGPILRSSVLTVQTNDSWAQLKADTQIRGASEESSPEVPSCHNTAKAPESMDWTE</sequence>
<dbReference type="InterPro" id="IPR000477">
    <property type="entry name" value="RT_dom"/>
</dbReference>
<feature type="region of interest" description="Disordered" evidence="1">
    <location>
        <begin position="172"/>
        <end position="202"/>
    </location>
</feature>
<dbReference type="Proteomes" id="UP000321570">
    <property type="component" value="Unassembled WGS sequence"/>
</dbReference>
<reference evidence="3 4" key="1">
    <citation type="submission" date="2019-07" db="EMBL/GenBank/DDBJ databases">
        <authorList>
            <person name="Jastrzebski P J."/>
            <person name="Paukszto L."/>
            <person name="Jastrzebski P J."/>
        </authorList>
    </citation>
    <scope>NUCLEOTIDE SEQUENCE [LARGE SCALE GENOMIC DNA]</scope>
    <source>
        <strain evidence="3 4">WMS-il1</strain>
    </source>
</reference>
<keyword evidence="4" id="KW-1185">Reference proteome</keyword>